<proteinExistence type="predicted"/>
<feature type="domain" description="PTS EIIA type-4" evidence="2">
    <location>
        <begin position="2"/>
        <end position="126"/>
    </location>
</feature>
<evidence type="ECO:0000313" key="4">
    <source>
        <dbReference type="Proteomes" id="UP000004757"/>
    </source>
</evidence>
<protein>
    <submittedName>
        <fullName evidence="3">PTS system fructose IIA component</fullName>
    </submittedName>
</protein>
<dbReference type="GO" id="GO:0009401">
    <property type="term" value="P:phosphoenolpyruvate-dependent sugar phosphotransferase system"/>
    <property type="evidence" value="ECO:0007669"/>
    <property type="project" value="InterPro"/>
</dbReference>
<keyword evidence="1" id="KW-0808">Transferase</keyword>
<dbReference type="PANTHER" id="PTHR33799">
    <property type="entry name" value="PTS PERMEASE-RELATED-RELATED"/>
    <property type="match status" value="1"/>
</dbReference>
<dbReference type="PROSITE" id="PS51096">
    <property type="entry name" value="PTS_EIIA_TYPE_4"/>
    <property type="match status" value="1"/>
</dbReference>
<evidence type="ECO:0000313" key="3">
    <source>
        <dbReference type="EMBL" id="EFF41518.1"/>
    </source>
</evidence>
<gene>
    <name evidence="3" type="ORF">MALL_0101</name>
</gene>
<dbReference type="SUPFAM" id="SSF53062">
    <property type="entry name" value="PTS system fructose IIA component-like"/>
    <property type="match status" value="1"/>
</dbReference>
<evidence type="ECO:0000256" key="1">
    <source>
        <dbReference type="ARBA" id="ARBA00022679"/>
    </source>
</evidence>
<dbReference type="Gene3D" id="3.40.50.510">
    <property type="entry name" value="Phosphotransferase system, mannose-type IIA component"/>
    <property type="match status" value="1"/>
</dbReference>
<dbReference type="eggNOG" id="ENOG5030N12">
    <property type="taxonomic scope" value="Bacteria"/>
</dbReference>
<dbReference type="EMBL" id="ADNC01000014">
    <property type="protein sequence ID" value="EFF41518.1"/>
    <property type="molecule type" value="Genomic_DNA"/>
</dbReference>
<keyword evidence="4" id="KW-1185">Reference proteome</keyword>
<dbReference type="OrthoDB" id="6578004at2"/>
<comment type="caution">
    <text evidence="3">The sequence shown here is derived from an EMBL/GenBank/DDBJ whole genome shotgun (WGS) entry which is preliminary data.</text>
</comment>
<dbReference type="GO" id="GO:0016740">
    <property type="term" value="F:transferase activity"/>
    <property type="evidence" value="ECO:0007669"/>
    <property type="project" value="UniProtKB-KW"/>
</dbReference>
<dbReference type="InterPro" id="IPR004701">
    <property type="entry name" value="PTS_EIIA_man-typ"/>
</dbReference>
<dbReference type="PANTHER" id="PTHR33799:SF1">
    <property type="entry name" value="PTS SYSTEM MANNOSE-SPECIFIC EIIAB COMPONENT-RELATED"/>
    <property type="match status" value="1"/>
</dbReference>
<dbReference type="STRING" id="747682.MALL_0101"/>
<sequence length="135" mass="14986">MPVELILIGHAQYPNGLKSVLEFVVGLEDNVYAYNIDENKEIDELKKELETHINNDKIKLIIADIPGGSPHQKAMELAINSDNENVMIFAGLGTSMIIDLAIKALLLNPSSYQALKESCQAVYENVASFSTFYKK</sequence>
<name>D4XVV8_9BACT</name>
<evidence type="ECO:0000259" key="2">
    <source>
        <dbReference type="PROSITE" id="PS51096"/>
    </source>
</evidence>
<dbReference type="RefSeq" id="WP_005683508.1">
    <property type="nucleotide sequence ID" value="NZ_ADNC01000014.1"/>
</dbReference>
<reference evidence="3 4" key="1">
    <citation type="submission" date="2010-03" db="EMBL/GenBank/DDBJ databases">
        <authorList>
            <person name="Glass J.I."/>
            <person name="Benders G.A."/>
            <person name="Durkin A.S."/>
            <person name="Farmerie W.G."/>
            <person name="Hlavinka K."/>
            <person name="Hostetler J."/>
            <person name="Jackson J."/>
            <person name="May M.A."/>
            <person name="Miller R.H."/>
            <person name="Paralanov V."/>
            <person name="Radune D."/>
            <person name="Szczypinski B."/>
            <person name="Brown D.R."/>
        </authorList>
    </citation>
    <scope>NUCLEOTIDE SEQUENCE [LARGE SCALE GENOMIC DNA]</scope>
    <source>
        <strain evidence="3 4">A21JP2</strain>
    </source>
</reference>
<dbReference type="Pfam" id="PF03610">
    <property type="entry name" value="EIIA-man"/>
    <property type="match status" value="1"/>
</dbReference>
<dbReference type="InterPro" id="IPR051471">
    <property type="entry name" value="Bacterial_PTS_sugar_comp"/>
</dbReference>
<organism evidence="3 4">
    <name type="scientific">Mycoplasmopsis alligatoris A21JP2</name>
    <dbReference type="NCBI Taxonomy" id="747682"/>
    <lineage>
        <taxon>Bacteria</taxon>
        <taxon>Bacillati</taxon>
        <taxon>Mycoplasmatota</taxon>
        <taxon>Mycoplasmoidales</taxon>
        <taxon>Metamycoplasmataceae</taxon>
        <taxon>Mycoplasmopsis</taxon>
    </lineage>
</organism>
<dbReference type="Proteomes" id="UP000004757">
    <property type="component" value="Unassembled WGS sequence"/>
</dbReference>
<accession>D4XVV8</accession>
<dbReference type="GO" id="GO:0016020">
    <property type="term" value="C:membrane"/>
    <property type="evidence" value="ECO:0007669"/>
    <property type="project" value="InterPro"/>
</dbReference>
<dbReference type="AlphaFoldDB" id="D4XVV8"/>
<dbReference type="InterPro" id="IPR036662">
    <property type="entry name" value="PTS_EIIA_man-typ_sf"/>
</dbReference>